<keyword evidence="1" id="KW-0732">Signal</keyword>
<dbReference type="RefSeq" id="WP_215925468.1">
    <property type="nucleotide sequence ID" value="NZ_BAABCB010000015.1"/>
</dbReference>
<evidence type="ECO:0000256" key="1">
    <source>
        <dbReference type="SAM" id="SignalP"/>
    </source>
</evidence>
<dbReference type="PROSITE" id="PS51257">
    <property type="entry name" value="PROKAR_LIPOPROTEIN"/>
    <property type="match status" value="1"/>
</dbReference>
<proteinExistence type="predicted"/>
<reference evidence="3" key="1">
    <citation type="journal article" date="2019" name="Int. J. Syst. Evol. Microbiol.">
        <title>The Global Catalogue of Microorganisms (GCM) 10K type strain sequencing project: providing services to taxonomists for standard genome sequencing and annotation.</title>
        <authorList>
            <consortium name="The Broad Institute Genomics Platform"/>
            <consortium name="The Broad Institute Genome Sequencing Center for Infectious Disease"/>
            <person name="Wu L."/>
            <person name="Ma J."/>
        </authorList>
    </citation>
    <scope>NUCLEOTIDE SEQUENCE [LARGE SCALE GENOMIC DNA]</scope>
    <source>
        <strain evidence="3">JCM 17633</strain>
    </source>
</reference>
<evidence type="ECO:0000313" key="2">
    <source>
        <dbReference type="EMBL" id="GAA4242329.1"/>
    </source>
</evidence>
<accession>A0ABP8CR95</accession>
<organism evidence="2 3">
    <name type="scientific">Winogradskyella damuponensis</name>
    <dbReference type="NCBI Taxonomy" id="943939"/>
    <lineage>
        <taxon>Bacteria</taxon>
        <taxon>Pseudomonadati</taxon>
        <taxon>Bacteroidota</taxon>
        <taxon>Flavobacteriia</taxon>
        <taxon>Flavobacteriales</taxon>
        <taxon>Flavobacteriaceae</taxon>
        <taxon>Winogradskyella</taxon>
    </lineage>
</organism>
<feature type="signal peptide" evidence="1">
    <location>
        <begin position="1"/>
        <end position="21"/>
    </location>
</feature>
<keyword evidence="3" id="KW-1185">Reference proteome</keyword>
<gene>
    <name evidence="2" type="ORF">GCM10022292_12090</name>
</gene>
<comment type="caution">
    <text evidence="2">The sequence shown here is derived from an EMBL/GenBank/DDBJ whole genome shotgun (WGS) entry which is preliminary data.</text>
</comment>
<evidence type="ECO:0000313" key="3">
    <source>
        <dbReference type="Proteomes" id="UP001501682"/>
    </source>
</evidence>
<dbReference type="Proteomes" id="UP001501682">
    <property type="component" value="Unassembled WGS sequence"/>
</dbReference>
<feature type="chain" id="PRO_5046302078" evidence="1">
    <location>
        <begin position="22"/>
        <end position="203"/>
    </location>
</feature>
<name>A0ABP8CR95_9FLAO</name>
<dbReference type="EMBL" id="BAABCB010000015">
    <property type="protein sequence ID" value="GAA4242329.1"/>
    <property type="molecule type" value="Genomic_DNA"/>
</dbReference>
<sequence length="203" mass="22127">MKQLKILSVLFIFVIFSTSCSKDDDEASDFDGSIESVKDFFTPELVVALEDLGFNINQGDTPPNIEGSYLSAPVKLEASTVSGDFVGKSFPDYTSIFSNQNNSRLKIDFNGMGGSQTDEGYGSLISGTDNEFSVYLKLTSQISGSVEVVSAYAISGRMTDNGIEDFQMAILMLDDKGDPDGVYIDNNTGRLLYDTDNFSEKIN</sequence>
<protein>
    <submittedName>
        <fullName evidence="2">Uncharacterized protein</fullName>
    </submittedName>
</protein>